<keyword evidence="5" id="KW-1133">Transmembrane helix</keyword>
<keyword evidence="2" id="KW-0717">Septation</keyword>
<sequence>MRAAAARVASGTRARASPRCRARAASTPPRAPALVISRTVRAGERVEHDGDVLVCGDVERDGAVRATRGDVTVWGSLLGEVEACEPDACVRAIDMRPAALRVGGARWRLSTAKDATGRPAVARAAADGVDVVVCDENVGGDCSTSTSVRRSSLLTGAYIGAVGLALLVAPAATFSILFNAADITSAWIRVFGVLCVTFGAYYVGTPLYELRGFGAESFYRSTVLGRAFVFASLCVLAAFERRARVGLIALGVINALSASVMHRALERGRDRE</sequence>
<feature type="transmembrane region" description="Helical" evidence="5">
    <location>
        <begin position="157"/>
        <end position="180"/>
    </location>
</feature>
<dbReference type="InterPro" id="IPR036145">
    <property type="entry name" value="MinC_C_sf"/>
</dbReference>
<keyword evidence="5" id="KW-0472">Membrane</keyword>
<feature type="transmembrane region" description="Helical" evidence="5">
    <location>
        <begin position="223"/>
        <end position="239"/>
    </location>
</feature>
<dbReference type="Gene3D" id="2.160.20.70">
    <property type="match status" value="1"/>
</dbReference>
<evidence type="ECO:0000313" key="8">
    <source>
        <dbReference type="Proteomes" id="UP000001568"/>
    </source>
</evidence>
<gene>
    <name evidence="7" type="ORF">OSTLU_92112</name>
</gene>
<dbReference type="KEGG" id="olu:OSTLU_92112"/>
<accession>A4RQY4</accession>
<dbReference type="EMBL" id="CP000581">
    <property type="protein sequence ID" value="ABO93762.1"/>
    <property type="molecule type" value="Genomic_DNA"/>
</dbReference>
<dbReference type="GeneID" id="4999635"/>
<evidence type="ECO:0000256" key="3">
    <source>
        <dbReference type="ARBA" id="ARBA00023306"/>
    </source>
</evidence>
<dbReference type="GO" id="GO:0051301">
    <property type="term" value="P:cell division"/>
    <property type="evidence" value="ECO:0007669"/>
    <property type="project" value="UniProtKB-KW"/>
</dbReference>
<evidence type="ECO:0000256" key="5">
    <source>
        <dbReference type="SAM" id="Phobius"/>
    </source>
</evidence>
<feature type="compositionally biased region" description="Low complexity" evidence="4">
    <location>
        <begin position="1"/>
        <end position="15"/>
    </location>
</feature>
<dbReference type="RefSeq" id="XP_001415470.1">
    <property type="nucleotide sequence ID" value="XM_001415433.1"/>
</dbReference>
<keyword evidence="1" id="KW-0132">Cell division</keyword>
<dbReference type="OMA" id="LCAANTW"/>
<dbReference type="HOGENOM" id="CLU_1024475_0_0_1"/>
<feature type="transmembrane region" description="Helical" evidence="5">
    <location>
        <begin position="245"/>
        <end position="265"/>
    </location>
</feature>
<feature type="region of interest" description="Disordered" evidence="4">
    <location>
        <begin position="1"/>
        <end position="28"/>
    </location>
</feature>
<feature type="transmembrane region" description="Helical" evidence="5">
    <location>
        <begin position="186"/>
        <end position="203"/>
    </location>
</feature>
<dbReference type="AlphaFoldDB" id="A4RQY4"/>
<name>A4RQY4_OSTLU</name>
<proteinExistence type="predicted"/>
<dbReference type="OrthoDB" id="2013981at2759"/>
<evidence type="ECO:0000259" key="6">
    <source>
        <dbReference type="Pfam" id="PF03775"/>
    </source>
</evidence>
<evidence type="ECO:0000256" key="1">
    <source>
        <dbReference type="ARBA" id="ARBA00022618"/>
    </source>
</evidence>
<dbReference type="InterPro" id="IPR016098">
    <property type="entry name" value="CAP/MinC_C"/>
</dbReference>
<dbReference type="Gramene" id="ABO93762">
    <property type="protein sequence ID" value="ABO93762"/>
    <property type="gene ID" value="OSTLU_92112"/>
</dbReference>
<feature type="domain" description="Septum formation inhibitor MinC C-terminal" evidence="6">
    <location>
        <begin position="35"/>
        <end position="124"/>
    </location>
</feature>
<reference evidence="7 8" key="1">
    <citation type="journal article" date="2007" name="Proc. Natl. Acad. Sci. U.S.A.">
        <title>The tiny eukaryote Ostreococcus provides genomic insights into the paradox of plankton speciation.</title>
        <authorList>
            <person name="Palenik B."/>
            <person name="Grimwood J."/>
            <person name="Aerts A."/>
            <person name="Rouze P."/>
            <person name="Salamov A."/>
            <person name="Putnam N."/>
            <person name="Dupont C."/>
            <person name="Jorgensen R."/>
            <person name="Derelle E."/>
            <person name="Rombauts S."/>
            <person name="Zhou K."/>
            <person name="Otillar R."/>
            <person name="Merchant S.S."/>
            <person name="Podell S."/>
            <person name="Gaasterland T."/>
            <person name="Napoli C."/>
            <person name="Gendler K."/>
            <person name="Manuell A."/>
            <person name="Tai V."/>
            <person name="Vallon O."/>
            <person name="Piganeau G."/>
            <person name="Jancek S."/>
            <person name="Heijde M."/>
            <person name="Jabbari K."/>
            <person name="Bowler C."/>
            <person name="Lohr M."/>
            <person name="Robbens S."/>
            <person name="Werner G."/>
            <person name="Dubchak I."/>
            <person name="Pazour G.J."/>
            <person name="Ren Q."/>
            <person name="Paulsen I."/>
            <person name="Delwiche C."/>
            <person name="Schmutz J."/>
            <person name="Rokhsar D."/>
            <person name="Van de Peer Y."/>
            <person name="Moreau H."/>
            <person name="Grigoriev I.V."/>
        </authorList>
    </citation>
    <scope>NUCLEOTIDE SEQUENCE [LARGE SCALE GENOMIC DNA]</scope>
    <source>
        <strain evidence="7 8">CCE9901</strain>
    </source>
</reference>
<dbReference type="eggNOG" id="ENOG502SBRQ">
    <property type="taxonomic scope" value="Eukaryota"/>
</dbReference>
<protein>
    <recommendedName>
        <fullName evidence="6">Septum formation inhibitor MinC C-terminal domain-containing protein</fullName>
    </recommendedName>
</protein>
<dbReference type="GO" id="GO:0051726">
    <property type="term" value="P:regulation of cell cycle"/>
    <property type="evidence" value="ECO:0007669"/>
    <property type="project" value="InterPro"/>
</dbReference>
<evidence type="ECO:0000256" key="2">
    <source>
        <dbReference type="ARBA" id="ARBA00023210"/>
    </source>
</evidence>
<dbReference type="InterPro" id="IPR005526">
    <property type="entry name" value="Septum_form_inhib_MinC_C"/>
</dbReference>
<dbReference type="InterPro" id="IPR013033">
    <property type="entry name" value="MinC"/>
</dbReference>
<dbReference type="GO" id="GO:0000902">
    <property type="term" value="P:cell morphogenesis"/>
    <property type="evidence" value="ECO:0007669"/>
    <property type="project" value="InterPro"/>
</dbReference>
<dbReference type="Proteomes" id="UP000001568">
    <property type="component" value="Chromosome 1"/>
</dbReference>
<evidence type="ECO:0000313" key="7">
    <source>
        <dbReference type="EMBL" id="ABO93762.1"/>
    </source>
</evidence>
<dbReference type="SUPFAM" id="SSF63848">
    <property type="entry name" value="Cell-division inhibitor MinC, C-terminal domain"/>
    <property type="match status" value="1"/>
</dbReference>
<organism evidence="7 8">
    <name type="scientific">Ostreococcus lucimarinus (strain CCE9901)</name>
    <dbReference type="NCBI Taxonomy" id="436017"/>
    <lineage>
        <taxon>Eukaryota</taxon>
        <taxon>Viridiplantae</taxon>
        <taxon>Chlorophyta</taxon>
        <taxon>Mamiellophyceae</taxon>
        <taxon>Mamiellales</taxon>
        <taxon>Bathycoccaceae</taxon>
        <taxon>Ostreococcus</taxon>
    </lineage>
</organism>
<dbReference type="PANTHER" id="PTHR34108:SF1">
    <property type="entry name" value="SEPTUM SITE-DETERMINING PROTEIN MINC"/>
    <property type="match status" value="1"/>
</dbReference>
<dbReference type="PANTHER" id="PTHR34108">
    <property type="entry name" value="SEPTUM SITE-DETERMINING PROTEIN MINC"/>
    <property type="match status" value="1"/>
</dbReference>
<dbReference type="Pfam" id="PF03775">
    <property type="entry name" value="MinC_C"/>
    <property type="match status" value="1"/>
</dbReference>
<keyword evidence="3" id="KW-0131">Cell cycle</keyword>
<evidence type="ECO:0000256" key="4">
    <source>
        <dbReference type="SAM" id="MobiDB-lite"/>
    </source>
</evidence>
<keyword evidence="8" id="KW-1185">Reference proteome</keyword>
<keyword evidence="5" id="KW-0812">Transmembrane</keyword>